<feature type="domain" description="Aminoacyl-transfer RNA synthetases class-II family profile" evidence="11">
    <location>
        <begin position="1"/>
        <end position="360"/>
    </location>
</feature>
<evidence type="ECO:0000259" key="11">
    <source>
        <dbReference type="PROSITE" id="PS50862"/>
    </source>
</evidence>
<name>A0A517Q5Y6_9PLAN</name>
<dbReference type="HAMAP" id="MF_00127">
    <property type="entry name" value="His_tRNA_synth"/>
    <property type="match status" value="1"/>
</dbReference>
<keyword evidence="6 9" id="KW-0648">Protein biosynthesis</keyword>
<evidence type="ECO:0000256" key="4">
    <source>
        <dbReference type="ARBA" id="ARBA00022741"/>
    </source>
</evidence>
<evidence type="ECO:0000256" key="6">
    <source>
        <dbReference type="ARBA" id="ARBA00022917"/>
    </source>
</evidence>
<keyword evidence="13" id="KW-1185">Reference proteome</keyword>
<dbReference type="PIRSF" id="PIRSF001549">
    <property type="entry name" value="His-tRNA_synth"/>
    <property type="match status" value="1"/>
</dbReference>
<comment type="subcellular location">
    <subcellularLocation>
        <location evidence="9">Cytoplasm</location>
    </subcellularLocation>
</comment>
<dbReference type="EMBL" id="CP037421">
    <property type="protein sequence ID" value="QDT27057.1"/>
    <property type="molecule type" value="Genomic_DNA"/>
</dbReference>
<comment type="similarity">
    <text evidence="1 9">Belongs to the class-II aminoacyl-tRNA synthetase family.</text>
</comment>
<keyword evidence="4 9" id="KW-0547">Nucleotide-binding</keyword>
<dbReference type="GO" id="GO:0005524">
    <property type="term" value="F:ATP binding"/>
    <property type="evidence" value="ECO:0007669"/>
    <property type="project" value="UniProtKB-UniRule"/>
</dbReference>
<dbReference type="CDD" id="cd00773">
    <property type="entry name" value="HisRS-like_core"/>
    <property type="match status" value="1"/>
</dbReference>
<evidence type="ECO:0000256" key="7">
    <source>
        <dbReference type="ARBA" id="ARBA00023146"/>
    </source>
</evidence>
<keyword evidence="3 9" id="KW-0436">Ligase</keyword>
<proteinExistence type="inferred from homology"/>
<evidence type="ECO:0000256" key="9">
    <source>
        <dbReference type="HAMAP-Rule" id="MF_00127"/>
    </source>
</evidence>
<dbReference type="InterPro" id="IPR033656">
    <property type="entry name" value="HisRS_anticodon"/>
</dbReference>
<dbReference type="PANTHER" id="PTHR11476">
    <property type="entry name" value="HISTIDYL-TRNA SYNTHETASE"/>
    <property type="match status" value="1"/>
</dbReference>
<dbReference type="Gene3D" id="3.30.930.10">
    <property type="entry name" value="Bira Bifunctional Protein, Domain 2"/>
    <property type="match status" value="1"/>
</dbReference>
<evidence type="ECO:0000256" key="8">
    <source>
        <dbReference type="ARBA" id="ARBA00047639"/>
    </source>
</evidence>
<keyword evidence="7 9" id="KW-0030">Aminoacyl-tRNA synthetase</keyword>
<dbReference type="Gene3D" id="3.40.50.800">
    <property type="entry name" value="Anticodon-binding domain"/>
    <property type="match status" value="1"/>
</dbReference>
<dbReference type="SUPFAM" id="SSF55681">
    <property type="entry name" value="Class II aaRS and biotin synthetases"/>
    <property type="match status" value="1"/>
</dbReference>
<gene>
    <name evidence="9 12" type="primary">hisS</name>
    <name evidence="12" type="ORF">Enr10x_23710</name>
</gene>
<evidence type="ECO:0000256" key="3">
    <source>
        <dbReference type="ARBA" id="ARBA00022598"/>
    </source>
</evidence>
<keyword evidence="9" id="KW-0963">Cytoplasm</keyword>
<comment type="catalytic activity">
    <reaction evidence="8 9">
        <text>tRNA(His) + L-histidine + ATP = L-histidyl-tRNA(His) + AMP + diphosphate + H(+)</text>
        <dbReference type="Rhea" id="RHEA:17313"/>
        <dbReference type="Rhea" id="RHEA-COMP:9665"/>
        <dbReference type="Rhea" id="RHEA-COMP:9689"/>
        <dbReference type="ChEBI" id="CHEBI:15378"/>
        <dbReference type="ChEBI" id="CHEBI:30616"/>
        <dbReference type="ChEBI" id="CHEBI:33019"/>
        <dbReference type="ChEBI" id="CHEBI:57595"/>
        <dbReference type="ChEBI" id="CHEBI:78442"/>
        <dbReference type="ChEBI" id="CHEBI:78527"/>
        <dbReference type="ChEBI" id="CHEBI:456215"/>
        <dbReference type="EC" id="6.1.1.21"/>
    </reaction>
</comment>
<dbReference type="Proteomes" id="UP000315647">
    <property type="component" value="Chromosome"/>
</dbReference>
<feature type="binding site" evidence="10">
    <location>
        <begin position="281"/>
        <end position="282"/>
    </location>
    <ligand>
        <name>L-histidine</name>
        <dbReference type="ChEBI" id="CHEBI:57595"/>
    </ligand>
</feature>
<dbReference type="PROSITE" id="PS50862">
    <property type="entry name" value="AA_TRNA_LIGASE_II"/>
    <property type="match status" value="1"/>
</dbReference>
<dbReference type="InterPro" id="IPR045864">
    <property type="entry name" value="aa-tRNA-synth_II/BPL/LPL"/>
</dbReference>
<dbReference type="PANTHER" id="PTHR11476:SF7">
    <property type="entry name" value="HISTIDINE--TRNA LIGASE"/>
    <property type="match status" value="1"/>
</dbReference>
<dbReference type="InterPro" id="IPR004516">
    <property type="entry name" value="HisRS/HisZ"/>
</dbReference>
<dbReference type="SUPFAM" id="SSF52954">
    <property type="entry name" value="Class II aaRS ABD-related"/>
    <property type="match status" value="1"/>
</dbReference>
<comment type="subunit">
    <text evidence="2 9">Homodimer.</text>
</comment>
<reference evidence="12 13" key="1">
    <citation type="submission" date="2019-03" db="EMBL/GenBank/DDBJ databases">
        <title>Deep-cultivation of Planctomycetes and their phenomic and genomic characterization uncovers novel biology.</title>
        <authorList>
            <person name="Wiegand S."/>
            <person name="Jogler M."/>
            <person name="Boedeker C."/>
            <person name="Pinto D."/>
            <person name="Vollmers J."/>
            <person name="Rivas-Marin E."/>
            <person name="Kohn T."/>
            <person name="Peeters S.H."/>
            <person name="Heuer A."/>
            <person name="Rast P."/>
            <person name="Oberbeckmann S."/>
            <person name="Bunk B."/>
            <person name="Jeske O."/>
            <person name="Meyerdierks A."/>
            <person name="Storesund J.E."/>
            <person name="Kallscheuer N."/>
            <person name="Luecker S."/>
            <person name="Lage O.M."/>
            <person name="Pohl T."/>
            <person name="Merkel B.J."/>
            <person name="Hornburger P."/>
            <person name="Mueller R.-W."/>
            <person name="Bruemmer F."/>
            <person name="Labrenz M."/>
            <person name="Spormann A.M."/>
            <person name="Op den Camp H."/>
            <person name="Overmann J."/>
            <person name="Amann R."/>
            <person name="Jetten M.S.M."/>
            <person name="Mascher T."/>
            <person name="Medema M.H."/>
            <person name="Devos D.P."/>
            <person name="Kaster A.-K."/>
            <person name="Ovreas L."/>
            <person name="Rohde M."/>
            <person name="Galperin M.Y."/>
            <person name="Jogler C."/>
        </authorList>
    </citation>
    <scope>NUCLEOTIDE SEQUENCE [LARGE SCALE GENOMIC DNA]</scope>
    <source>
        <strain evidence="12 13">Enr10</strain>
    </source>
</reference>
<dbReference type="GO" id="GO:0004821">
    <property type="term" value="F:histidine-tRNA ligase activity"/>
    <property type="evidence" value="ECO:0007669"/>
    <property type="project" value="UniProtKB-UniRule"/>
</dbReference>
<evidence type="ECO:0000313" key="13">
    <source>
        <dbReference type="Proteomes" id="UP000315647"/>
    </source>
</evidence>
<evidence type="ECO:0000313" key="12">
    <source>
        <dbReference type="EMBL" id="QDT27057.1"/>
    </source>
</evidence>
<protein>
    <recommendedName>
        <fullName evidence="9">Histidine--tRNA ligase</fullName>
        <ecNumber evidence="9">6.1.1.21</ecNumber>
    </recommendedName>
    <alternativeName>
        <fullName evidence="9">Histidyl-tRNA synthetase</fullName>
        <shortName evidence="9">HisRS</shortName>
    </alternativeName>
</protein>
<dbReference type="RefSeq" id="WP_145449117.1">
    <property type="nucleotide sequence ID" value="NZ_CP037421.1"/>
</dbReference>
<dbReference type="InterPro" id="IPR004154">
    <property type="entry name" value="Anticodon-bd"/>
</dbReference>
<dbReference type="Pfam" id="PF13393">
    <property type="entry name" value="tRNA-synt_His"/>
    <property type="match status" value="1"/>
</dbReference>
<dbReference type="CDD" id="cd00859">
    <property type="entry name" value="HisRS_anticodon"/>
    <property type="match status" value="1"/>
</dbReference>
<dbReference type="InterPro" id="IPR041715">
    <property type="entry name" value="HisRS-like_core"/>
</dbReference>
<dbReference type="InterPro" id="IPR015807">
    <property type="entry name" value="His-tRNA-ligase"/>
</dbReference>
<evidence type="ECO:0000256" key="1">
    <source>
        <dbReference type="ARBA" id="ARBA00008226"/>
    </source>
</evidence>
<evidence type="ECO:0000256" key="5">
    <source>
        <dbReference type="ARBA" id="ARBA00022840"/>
    </source>
</evidence>
<feature type="binding site" evidence="10">
    <location>
        <position position="126"/>
    </location>
    <ligand>
        <name>L-histidine</name>
        <dbReference type="ChEBI" id="CHEBI:57595"/>
    </ligand>
</feature>
<keyword evidence="5 9" id="KW-0067">ATP-binding</keyword>
<dbReference type="Pfam" id="PF03129">
    <property type="entry name" value="HGTP_anticodon"/>
    <property type="match status" value="1"/>
</dbReference>
<dbReference type="NCBIfam" id="TIGR00442">
    <property type="entry name" value="hisS"/>
    <property type="match status" value="1"/>
</dbReference>
<dbReference type="InterPro" id="IPR036621">
    <property type="entry name" value="Anticodon-bd_dom_sf"/>
</dbReference>
<feature type="binding site" evidence="10">
    <location>
        <position position="277"/>
    </location>
    <ligand>
        <name>L-histidine</name>
        <dbReference type="ChEBI" id="CHEBI:57595"/>
    </ligand>
</feature>
<evidence type="ECO:0000256" key="2">
    <source>
        <dbReference type="ARBA" id="ARBA00011738"/>
    </source>
</evidence>
<dbReference type="AlphaFoldDB" id="A0A517Q5Y6"/>
<sequence>MKKELITPRTLKGFRDYLPSAMIPREQLIETAKSVYRSYGFSPIDTPALEYTEILTGKGGEESDKQMFRFEQGGRDVAMRFDLTVPFARFAAQNINELGTPFKRYHVGTVWRGERPQKGRYREFVQCDFDTIGTNSNSADIETLFIIHDLMLKIGFTDFKIRINNRMILNGLLELHNLESQSAAVLRALDKLAKTSPEAVISEMQEQGGLTQQQAEEVLALMTVQGSTEEILNSLEQQLKENERGTQGVLYLRELFTAADRAGIPAERIVLDTSIARGLDYYTGTIYETFLDQLPGIGSVCSGGRYDNLADLFTSQELPGVGASLGLDRLLAAMQELNLLSEVSTPAPILITQMDAVFTPEYLRLGRNLRQAGLNVEVYPDTKAIKKQLKYANRHRFKIVIVAGTDEFENQLWQVKDMQTGTQTAVKEEELIDLIQEILS</sequence>
<dbReference type="GO" id="GO:0006427">
    <property type="term" value="P:histidyl-tRNA aminoacylation"/>
    <property type="evidence" value="ECO:0007669"/>
    <property type="project" value="UniProtKB-UniRule"/>
</dbReference>
<feature type="binding site" evidence="10">
    <location>
        <position position="112"/>
    </location>
    <ligand>
        <name>L-histidine</name>
        <dbReference type="ChEBI" id="CHEBI:57595"/>
    </ligand>
</feature>
<accession>A0A517Q5Y6</accession>
<dbReference type="InterPro" id="IPR006195">
    <property type="entry name" value="aa-tRNA-synth_II"/>
</dbReference>
<evidence type="ECO:0000256" key="10">
    <source>
        <dbReference type="PIRSR" id="PIRSR001549-1"/>
    </source>
</evidence>
<dbReference type="EC" id="6.1.1.21" evidence="9"/>
<dbReference type="GO" id="GO:0005737">
    <property type="term" value="C:cytoplasm"/>
    <property type="evidence" value="ECO:0007669"/>
    <property type="project" value="UniProtKB-SubCell"/>
</dbReference>
<feature type="binding site" evidence="10">
    <location>
        <position position="130"/>
    </location>
    <ligand>
        <name>L-histidine</name>
        <dbReference type="ChEBI" id="CHEBI:57595"/>
    </ligand>
</feature>
<feature type="binding site" evidence="10">
    <location>
        <begin position="82"/>
        <end position="84"/>
    </location>
    <ligand>
        <name>L-histidine</name>
        <dbReference type="ChEBI" id="CHEBI:57595"/>
    </ligand>
</feature>
<organism evidence="12 13">
    <name type="scientific">Gimesia panareensis</name>
    <dbReference type="NCBI Taxonomy" id="2527978"/>
    <lineage>
        <taxon>Bacteria</taxon>
        <taxon>Pseudomonadati</taxon>
        <taxon>Planctomycetota</taxon>
        <taxon>Planctomycetia</taxon>
        <taxon>Planctomycetales</taxon>
        <taxon>Planctomycetaceae</taxon>
        <taxon>Gimesia</taxon>
    </lineage>
</organism>